<keyword evidence="6" id="KW-1133">Transmembrane helix</keyword>
<dbReference type="Pfam" id="PF00512">
    <property type="entry name" value="HisKA"/>
    <property type="match status" value="1"/>
</dbReference>
<keyword evidence="6" id="KW-0472">Membrane</keyword>
<dbReference type="InterPro" id="IPR003594">
    <property type="entry name" value="HATPase_dom"/>
</dbReference>
<dbReference type="Gene3D" id="1.10.287.130">
    <property type="match status" value="1"/>
</dbReference>
<feature type="transmembrane region" description="Helical" evidence="6">
    <location>
        <begin position="21"/>
        <end position="42"/>
    </location>
</feature>
<dbReference type="EC" id="2.7.13.3" evidence="2"/>
<dbReference type="SMART" id="SM00388">
    <property type="entry name" value="HisKA"/>
    <property type="match status" value="1"/>
</dbReference>
<dbReference type="InterPro" id="IPR005467">
    <property type="entry name" value="His_kinase_dom"/>
</dbReference>
<keyword evidence="5" id="KW-0418">Kinase</keyword>
<evidence type="ECO:0000313" key="9">
    <source>
        <dbReference type="Proteomes" id="UP000249620"/>
    </source>
</evidence>
<dbReference type="InterPro" id="IPR036097">
    <property type="entry name" value="HisK_dim/P_sf"/>
</dbReference>
<keyword evidence="4" id="KW-0808">Transferase</keyword>
<feature type="domain" description="Histidine kinase" evidence="7">
    <location>
        <begin position="355"/>
        <end position="576"/>
    </location>
</feature>
<evidence type="ECO:0000256" key="6">
    <source>
        <dbReference type="SAM" id="Phobius"/>
    </source>
</evidence>
<evidence type="ECO:0000256" key="2">
    <source>
        <dbReference type="ARBA" id="ARBA00012438"/>
    </source>
</evidence>
<dbReference type="PANTHER" id="PTHR43047">
    <property type="entry name" value="TWO-COMPONENT HISTIDINE PROTEIN KINASE"/>
    <property type="match status" value="1"/>
</dbReference>
<dbReference type="InterPro" id="IPR003661">
    <property type="entry name" value="HisK_dim/P_dom"/>
</dbReference>
<dbReference type="EMBL" id="QLMI01000009">
    <property type="protein sequence ID" value="RAK19817.1"/>
    <property type="molecule type" value="Genomic_DNA"/>
</dbReference>
<dbReference type="SUPFAM" id="SSF47384">
    <property type="entry name" value="Homodimeric domain of signal transducing histidine kinase"/>
    <property type="match status" value="1"/>
</dbReference>
<dbReference type="GO" id="GO:0000155">
    <property type="term" value="F:phosphorelay sensor kinase activity"/>
    <property type="evidence" value="ECO:0007669"/>
    <property type="project" value="InterPro"/>
</dbReference>
<dbReference type="OrthoDB" id="9815750at2"/>
<dbReference type="SMART" id="SM00387">
    <property type="entry name" value="HATPase_c"/>
    <property type="match status" value="1"/>
</dbReference>
<dbReference type="InterPro" id="IPR036890">
    <property type="entry name" value="HATPase_C_sf"/>
</dbReference>
<protein>
    <recommendedName>
        <fullName evidence="2">histidine kinase</fullName>
        <ecNumber evidence="2">2.7.13.3</ecNumber>
    </recommendedName>
</protein>
<name>A0A327YHI8_9FLAO</name>
<evidence type="ECO:0000256" key="3">
    <source>
        <dbReference type="ARBA" id="ARBA00022553"/>
    </source>
</evidence>
<evidence type="ECO:0000259" key="7">
    <source>
        <dbReference type="PROSITE" id="PS50109"/>
    </source>
</evidence>
<evidence type="ECO:0000256" key="1">
    <source>
        <dbReference type="ARBA" id="ARBA00000085"/>
    </source>
</evidence>
<keyword evidence="3" id="KW-0597">Phosphoprotein</keyword>
<evidence type="ECO:0000256" key="4">
    <source>
        <dbReference type="ARBA" id="ARBA00022679"/>
    </source>
</evidence>
<evidence type="ECO:0000256" key="5">
    <source>
        <dbReference type="ARBA" id="ARBA00022777"/>
    </source>
</evidence>
<dbReference type="CDD" id="cd00082">
    <property type="entry name" value="HisKA"/>
    <property type="match status" value="1"/>
</dbReference>
<evidence type="ECO:0000313" key="8">
    <source>
        <dbReference type="EMBL" id="RAK19817.1"/>
    </source>
</evidence>
<keyword evidence="6" id="KW-0812">Transmembrane</keyword>
<dbReference type="PANTHER" id="PTHR43047:SF72">
    <property type="entry name" value="OSMOSENSING HISTIDINE PROTEIN KINASE SLN1"/>
    <property type="match status" value="1"/>
</dbReference>
<dbReference type="Gene3D" id="3.30.565.10">
    <property type="entry name" value="Histidine kinase-like ATPase, C-terminal domain"/>
    <property type="match status" value="1"/>
</dbReference>
<dbReference type="RefSeq" id="WP_111567796.1">
    <property type="nucleotide sequence ID" value="NZ_QLMI01000009.1"/>
</dbReference>
<organism evidence="8 9">
    <name type="scientific">Flavobacterium aquaticum</name>
    <dbReference type="NCBI Taxonomy" id="1236486"/>
    <lineage>
        <taxon>Bacteria</taxon>
        <taxon>Pseudomonadati</taxon>
        <taxon>Bacteroidota</taxon>
        <taxon>Flavobacteriia</taxon>
        <taxon>Flavobacteriales</taxon>
        <taxon>Flavobacteriaceae</taxon>
        <taxon>Flavobacterium</taxon>
    </lineage>
</organism>
<accession>A0A327YHI8</accession>
<dbReference type="Proteomes" id="UP000249620">
    <property type="component" value="Unassembled WGS sequence"/>
</dbReference>
<gene>
    <name evidence="8" type="ORF">B0I03_10979</name>
</gene>
<comment type="caution">
    <text evidence="8">The sequence shown here is derived from an EMBL/GenBank/DDBJ whole genome shotgun (WGS) entry which is preliminary data.</text>
</comment>
<dbReference type="AlphaFoldDB" id="A0A327YHI8"/>
<sequence length="577" mass="66666">MIRNILHYLDLNLNILRKRKLVQVFLLLTSIFTLLILVVLLYNEFINENKLQKYKENLDNSSALFKQKEIIKDDYATIHKNLQDFLNSKDTTYLAAYYQSLENLNNNVNILLGTVSKNESLTAYLNQEKINLIKINEEKQLLDSLISVQKNPKNKIDFPPINFNSFDYKDILNSVQVESYMLVDSVERKGLFSRIGDAFSGKVDVQKEKLNVTITMKYGKNITTGNIEEQLANAFKRTNSFYYNEFGQLRKKLNTTESFAENNYAILMHSEFIINSINKALTLFDKTSRQNFDNQFKTNSSIRRYTIFGLLFILFIISGILILLTYLAFNYENRLLDSKEKLRQNLNFKNRIVGMISHEIRSPLNILSMYLKSIFNNTNDPSLKESVQSIQYTTNSMSLMVNQILEFSKNENKKLILNKEQFNLKQNIEETLKNLNYLVESNQNQLLIQSNITNDCFVNSDKIKLQQLLYNLVGNANKFTSNGEIKVGLYIVNEFSKKINLLLTVEDSGIGISQEDLNYVFEDYYQGTISDKVNNLGIGLGLNLCKEIVELFEGDINISSKINQGTKVECSLFFEAN</sequence>
<dbReference type="SUPFAM" id="SSF55874">
    <property type="entry name" value="ATPase domain of HSP90 chaperone/DNA topoisomerase II/histidine kinase"/>
    <property type="match status" value="1"/>
</dbReference>
<dbReference type="GO" id="GO:0005886">
    <property type="term" value="C:plasma membrane"/>
    <property type="evidence" value="ECO:0007669"/>
    <property type="project" value="TreeGrafter"/>
</dbReference>
<dbReference type="GO" id="GO:0009927">
    <property type="term" value="F:histidine phosphotransfer kinase activity"/>
    <property type="evidence" value="ECO:0007669"/>
    <property type="project" value="TreeGrafter"/>
</dbReference>
<keyword evidence="9" id="KW-1185">Reference proteome</keyword>
<dbReference type="InterPro" id="IPR004358">
    <property type="entry name" value="Sig_transdc_His_kin-like_C"/>
</dbReference>
<dbReference type="PROSITE" id="PS50109">
    <property type="entry name" value="HIS_KIN"/>
    <property type="match status" value="1"/>
</dbReference>
<comment type="catalytic activity">
    <reaction evidence="1">
        <text>ATP + protein L-histidine = ADP + protein N-phospho-L-histidine.</text>
        <dbReference type="EC" id="2.7.13.3"/>
    </reaction>
</comment>
<reference evidence="8 9" key="1">
    <citation type="submission" date="2018-06" db="EMBL/GenBank/DDBJ databases">
        <title>Genomic Encyclopedia of Type Strains, Phase III (KMG-III): the genomes of soil and plant-associated and newly described type strains.</title>
        <authorList>
            <person name="Whitman W."/>
        </authorList>
    </citation>
    <scope>NUCLEOTIDE SEQUENCE [LARGE SCALE GENOMIC DNA]</scope>
    <source>
        <strain evidence="8 9">CGMCC 1.12398</strain>
    </source>
</reference>
<dbReference type="Pfam" id="PF02518">
    <property type="entry name" value="HATPase_c"/>
    <property type="match status" value="1"/>
</dbReference>
<proteinExistence type="predicted"/>
<dbReference type="PRINTS" id="PR00344">
    <property type="entry name" value="BCTRLSENSOR"/>
</dbReference>
<feature type="transmembrane region" description="Helical" evidence="6">
    <location>
        <begin position="305"/>
        <end position="329"/>
    </location>
</feature>